<dbReference type="EMBL" id="KZ824809">
    <property type="protein sequence ID" value="RAH79883.1"/>
    <property type="molecule type" value="Genomic_DNA"/>
</dbReference>
<dbReference type="EC" id="2.7.1.67" evidence="2"/>
<dbReference type="SMART" id="SM00490">
    <property type="entry name" value="HELICc"/>
    <property type="match status" value="1"/>
</dbReference>
<dbReference type="CDD" id="cd18008">
    <property type="entry name" value="DEXDc_SHPRH-like"/>
    <property type="match status" value="1"/>
</dbReference>
<dbReference type="Pfam" id="PF00454">
    <property type="entry name" value="PI3_PI4_kinase"/>
    <property type="match status" value="1"/>
</dbReference>
<feature type="region of interest" description="Disordered" evidence="11">
    <location>
        <begin position="928"/>
        <end position="962"/>
    </location>
</feature>
<comment type="subcellular location">
    <subcellularLocation>
        <location evidence="1">Cell membrane</location>
    </subcellularLocation>
</comment>
<evidence type="ECO:0000259" key="13">
    <source>
        <dbReference type="PROSITE" id="PS51192"/>
    </source>
</evidence>
<dbReference type="Pfam" id="PF00176">
    <property type="entry name" value="SNF2-rel_dom"/>
    <property type="match status" value="1"/>
</dbReference>
<dbReference type="GO" id="GO:0007030">
    <property type="term" value="P:Golgi organization"/>
    <property type="evidence" value="ECO:0007669"/>
    <property type="project" value="TreeGrafter"/>
</dbReference>
<evidence type="ECO:0000256" key="5">
    <source>
        <dbReference type="ARBA" id="ARBA00022741"/>
    </source>
</evidence>
<reference evidence="15 16" key="1">
    <citation type="submission" date="2018-02" db="EMBL/GenBank/DDBJ databases">
        <title>The genomes of Aspergillus section Nigri reveals drivers in fungal speciation.</title>
        <authorList>
            <consortium name="DOE Joint Genome Institute"/>
            <person name="Vesth T.C."/>
            <person name="Nybo J."/>
            <person name="Theobald S."/>
            <person name="Brandl J."/>
            <person name="Frisvad J.C."/>
            <person name="Nielsen K.F."/>
            <person name="Lyhne E.K."/>
            <person name="Kogle M.E."/>
            <person name="Kuo A."/>
            <person name="Riley R."/>
            <person name="Clum A."/>
            <person name="Nolan M."/>
            <person name="Lipzen A."/>
            <person name="Salamov A."/>
            <person name="Henrissat B."/>
            <person name="Wiebenga A."/>
            <person name="De vries R.P."/>
            <person name="Grigoriev I.V."/>
            <person name="Mortensen U.H."/>
            <person name="Andersen M.R."/>
            <person name="Baker S.E."/>
        </authorList>
    </citation>
    <scope>NUCLEOTIDE SEQUENCE [LARGE SCALE GENOMIC DNA]</scope>
    <source>
        <strain evidence="15 16">CBS 114.51</strain>
    </source>
</reference>
<dbReference type="GO" id="GO:0003676">
    <property type="term" value="F:nucleic acid binding"/>
    <property type="evidence" value="ECO:0007669"/>
    <property type="project" value="InterPro"/>
</dbReference>
<dbReference type="GO" id="GO:0016818">
    <property type="term" value="F:hydrolase activity, acting on acid anhydrides, in phosphorus-containing anhydrides"/>
    <property type="evidence" value="ECO:0007669"/>
    <property type="project" value="InterPro"/>
</dbReference>
<keyword evidence="8" id="KW-0067">ATP-binding</keyword>
<dbReference type="InterPro" id="IPR000330">
    <property type="entry name" value="SNF2_N"/>
</dbReference>
<evidence type="ECO:0000256" key="11">
    <source>
        <dbReference type="SAM" id="MobiDB-lite"/>
    </source>
</evidence>
<evidence type="ECO:0000313" key="15">
    <source>
        <dbReference type="EMBL" id="RAH79883.1"/>
    </source>
</evidence>
<evidence type="ECO:0000259" key="12">
    <source>
        <dbReference type="PROSITE" id="PS50290"/>
    </source>
</evidence>
<dbReference type="PROSITE" id="PS51192">
    <property type="entry name" value="HELICASE_ATP_BIND_1"/>
    <property type="match status" value="1"/>
</dbReference>
<feature type="domain" description="Helicase ATP-binding" evidence="13">
    <location>
        <begin position="1237"/>
        <end position="1427"/>
    </location>
</feature>
<dbReference type="SMART" id="SM00487">
    <property type="entry name" value="DEXDc"/>
    <property type="match status" value="1"/>
</dbReference>
<feature type="compositionally biased region" description="Polar residues" evidence="11">
    <location>
        <begin position="777"/>
        <end position="797"/>
    </location>
</feature>
<feature type="region of interest" description="Disordered" evidence="11">
    <location>
        <begin position="612"/>
        <end position="738"/>
    </location>
</feature>
<dbReference type="GO" id="GO:0005768">
    <property type="term" value="C:endosome"/>
    <property type="evidence" value="ECO:0007669"/>
    <property type="project" value="TreeGrafter"/>
</dbReference>
<dbReference type="InterPro" id="IPR027417">
    <property type="entry name" value="P-loop_NTPase"/>
</dbReference>
<evidence type="ECO:0000256" key="8">
    <source>
        <dbReference type="ARBA" id="ARBA00022840"/>
    </source>
</evidence>
<dbReference type="GO" id="GO:0005802">
    <property type="term" value="C:trans-Golgi network"/>
    <property type="evidence" value="ECO:0007669"/>
    <property type="project" value="TreeGrafter"/>
</dbReference>
<dbReference type="SUPFAM" id="SSF52540">
    <property type="entry name" value="P-loop containing nucleoside triphosphate hydrolases"/>
    <property type="match status" value="2"/>
</dbReference>
<dbReference type="GO" id="GO:0004430">
    <property type="term" value="F:1-phosphatidylinositol 4-kinase activity"/>
    <property type="evidence" value="ECO:0007669"/>
    <property type="project" value="UniProtKB-EC"/>
</dbReference>
<feature type="compositionally biased region" description="Polar residues" evidence="11">
    <location>
        <begin position="931"/>
        <end position="942"/>
    </location>
</feature>
<dbReference type="InterPro" id="IPR001650">
    <property type="entry name" value="Helicase_C-like"/>
</dbReference>
<keyword evidence="16" id="KW-1185">Reference proteome</keyword>
<dbReference type="GO" id="GO:0007032">
    <property type="term" value="P:endosome organization"/>
    <property type="evidence" value="ECO:0007669"/>
    <property type="project" value="TreeGrafter"/>
</dbReference>
<feature type="coiled-coil region" evidence="10">
    <location>
        <begin position="1830"/>
        <end position="1860"/>
    </location>
</feature>
<dbReference type="GO" id="GO:0008270">
    <property type="term" value="F:zinc ion binding"/>
    <property type="evidence" value="ECO:0007669"/>
    <property type="project" value="UniProtKB-KW"/>
</dbReference>
<dbReference type="GO" id="GO:0000329">
    <property type="term" value="C:fungal-type vacuole membrane"/>
    <property type="evidence" value="ECO:0007669"/>
    <property type="project" value="TreeGrafter"/>
</dbReference>
<dbReference type="PROSITE" id="PS51194">
    <property type="entry name" value="HELICASE_CTER"/>
    <property type="match status" value="1"/>
</dbReference>
<feature type="compositionally biased region" description="Basic and acidic residues" evidence="11">
    <location>
        <begin position="614"/>
        <end position="631"/>
    </location>
</feature>
<feature type="compositionally biased region" description="Low complexity" evidence="11">
    <location>
        <begin position="675"/>
        <end position="689"/>
    </location>
</feature>
<keyword evidence="9" id="KW-0472">Membrane</keyword>
<evidence type="ECO:0000256" key="9">
    <source>
        <dbReference type="ARBA" id="ARBA00023136"/>
    </source>
</evidence>
<feature type="compositionally biased region" description="Basic and acidic residues" evidence="11">
    <location>
        <begin position="693"/>
        <end position="713"/>
    </location>
</feature>
<dbReference type="GO" id="GO:0005886">
    <property type="term" value="C:plasma membrane"/>
    <property type="evidence" value="ECO:0007669"/>
    <property type="project" value="UniProtKB-SubCell"/>
</dbReference>
<dbReference type="InterPro" id="IPR000403">
    <property type="entry name" value="PI3/4_kinase_cat_dom"/>
</dbReference>
<dbReference type="InterPro" id="IPR018936">
    <property type="entry name" value="PI3/4_kinase_CS"/>
</dbReference>
<evidence type="ECO:0000259" key="14">
    <source>
        <dbReference type="PROSITE" id="PS51194"/>
    </source>
</evidence>
<keyword evidence="10" id="KW-0175">Coiled coil</keyword>
<feature type="region of interest" description="Disordered" evidence="11">
    <location>
        <begin position="776"/>
        <end position="904"/>
    </location>
</feature>
<keyword evidence="3" id="KW-1003">Cell membrane</keyword>
<organism evidence="15 16">
    <name type="scientific">Aspergillus japonicus CBS 114.51</name>
    <dbReference type="NCBI Taxonomy" id="1448312"/>
    <lineage>
        <taxon>Eukaryota</taxon>
        <taxon>Fungi</taxon>
        <taxon>Dikarya</taxon>
        <taxon>Ascomycota</taxon>
        <taxon>Pezizomycotina</taxon>
        <taxon>Eurotiomycetes</taxon>
        <taxon>Eurotiomycetidae</taxon>
        <taxon>Eurotiales</taxon>
        <taxon>Aspergillaceae</taxon>
        <taxon>Aspergillus</taxon>
        <taxon>Aspergillus subgen. Circumdati</taxon>
    </lineage>
</organism>
<dbReference type="PROSITE" id="PS50290">
    <property type="entry name" value="PI3_4_KINASE_3"/>
    <property type="match status" value="1"/>
</dbReference>
<sequence length="1875" mass="209994">MPKNRPATSGYARLAQEEEDRAHDPYDYSDDDDLQHDSHTISQSAPRYAPISARTGLASPPEPRRRLSGQYHRRGRRNSGVDIKAINARLERWAEEFASKFKINRVKGKTLEEEKLEIYHSVFQAPDGVRPVTAEVLESDEVEGAARRAREEFEEVVESVRIAIEMGVHPRMISQGSSGSYFARNSEGKVVGVFKPKDEEPYASRNPKWTKWIHRNLFPCFFGRACLIPNLSYVSEAAAYVLDSRLQTNLVPYTDIVWLSSKSFFYDFWDRRKAWMGKKSLPPKAGSFQVFLKGYKDANLFLRDHPWPDQANTGFRAEDAPKRKKRPWNEACRPSGIHSDDEDEEAYHDGQTQTPSPREESRERRFYWTESLKQSFREELEKLVILDYIMRNTDRGLDNWMIKIDWKTEEVSIVADPPKPNGAQQQRQENDDDDLPPARPVAVSSDGATTAPHPYRRHESMLAVSRTGTPLNATEPYATIQIGAIDNSLSWPWKHPDAWRSFPFGWLFLPVSLIGQPFSQKTRDHFLPLLTSTAWWSGTQMALRRVFSQDDDFKESMFARQIAVMKGQAWNVVETLKHPDHGPLELTRRTRVCVWDDLVDVPVAIPLRGPSTEAQRRKVKSYENYDKHSTYDPDNEEMDIGASMSLGTGPEVDLLGLGSPPNELPNPNRFELSRGRGSASGRGRALSGSPVTMDDRYGRDSIDELSHGRDLERSWATLPPRPSHRHQKHSSVSSSRGQAHLLWSSDDLEGDLGYAAAEGMEGNQRKVIVERLEAVKRSSTNQPDSSSTPAAQRSPASSVAPAGTASAAHLLLNSPRRRQQRGGASRMNSLPNSNMTSRSGTRIPSLAGDAVSAPSQGNQAAPTIDVEFASASSDFEGDDRTSIKRSSEHLDDDGPDARHGSLIENMYGVERRASQPIKRVKVERDQEMKAGQNTNFSGTGNSELGGWMKEGRDQADSSSSTANVVDLTTDVSAAATDDDEIQRVCYGKIEGATVQAQLVPKPSTHSLFGDSTHDWPSMKLGVHRQTRENNRIEVSDPNGKIFGVIDARTAAVIAPLLDSPAVKVDLTARLDFRRRKEGEWPWVPCSETYRASINLYGLRKDATLVGKHLVAVEQGVPTLNPHAEMRKAQAAFLPSVAARGRVGVNYEVRTAEEVNDAVMKMFDQLQSNDNLPEMEPPSGLRTPLLRHQKQALWFMTEKEKPRRFGPNEADNNSLWRRDYRSGGRRKYREIISGTVLDEEPPQSLGGLLADMMGLGKTLSILSLVVTSLEESSEWAKQVPDPALVKSLPGIRNTKTTLLVAPLSAVNNWVAQIKEHLEEDAVSYYVFHGSSRTNDVEELSKYDLVITTYSIVLSELSGRGAKRGVSPLTKMNMFRIVLDEAHTIREQSAAQTQAILRLNSQRRWSVTGTPIQNRLEDLLSVTKFLGLYPYDDRGRFGMHILSRFKTGDATVLASLRVLVDSFTLRRVKDKIDLPPRQDMIVMLNFTEKERQLHEFFRRESNVMMRVIAGEEKSKMKGRMYHHILKAMMILRQVSAHGKELLDPDDRKRIKGLSVQDAIDLEEGAGGDSSGATDKKSYEMFTLMQESSADTCATCGKRLEEPSADNGAVDRQAAVAIVLPCFDVLCPDCFSGWTQAFEQAQMSHSPNLRCQVCDGWIPASYSVITVGGLQDYVVDQARAKQSRKHVKQLGEYEGPHTKTNALVAQLLATAEESQSQGEQRPYKSVVFSAWTSHLDLIEIALRDNGLTGFTRLDGTMTLAARNKALEEFQHNDAITVLLATIGAGGVGLNLTSASKVYIMEPQYNPAAVAQAVDRVHRIGQTRPVTTVQFLMVDSIEEKIFELAKKKQQLADLSMNRGKLDKREVQEQRMREYRSLFK</sequence>
<feature type="domain" description="PI3K/PI4K catalytic" evidence="12">
    <location>
        <begin position="167"/>
        <end position="595"/>
    </location>
</feature>
<proteinExistence type="predicted"/>
<dbReference type="InterPro" id="IPR049730">
    <property type="entry name" value="SNF2/RAD54-like_C"/>
</dbReference>
<dbReference type="GO" id="GO:0005524">
    <property type="term" value="F:ATP binding"/>
    <property type="evidence" value="ECO:0007669"/>
    <property type="project" value="UniProtKB-KW"/>
</dbReference>
<evidence type="ECO:0000313" key="16">
    <source>
        <dbReference type="Proteomes" id="UP000249497"/>
    </source>
</evidence>
<evidence type="ECO:0000256" key="3">
    <source>
        <dbReference type="ARBA" id="ARBA00022475"/>
    </source>
</evidence>
<gene>
    <name evidence="15" type="ORF">BO86DRAFT_449385</name>
</gene>
<dbReference type="Pfam" id="PF00271">
    <property type="entry name" value="Helicase_C"/>
    <property type="match status" value="1"/>
</dbReference>
<dbReference type="CDD" id="cd18793">
    <property type="entry name" value="SF2_C_SNF"/>
    <property type="match status" value="1"/>
</dbReference>
<keyword evidence="5" id="KW-0547">Nucleotide-binding</keyword>
<dbReference type="OrthoDB" id="448448at2759"/>
<feature type="compositionally biased region" description="Basic and acidic residues" evidence="11">
    <location>
        <begin position="878"/>
        <end position="889"/>
    </location>
</feature>
<dbReference type="InterPro" id="IPR039756">
    <property type="entry name" value="Lsb6/PI4K2"/>
</dbReference>
<dbReference type="PROSITE" id="PS00916">
    <property type="entry name" value="PI3_4_KINASE_2"/>
    <property type="match status" value="1"/>
</dbReference>
<feature type="domain" description="Helicase C-terminal" evidence="14">
    <location>
        <begin position="1700"/>
        <end position="1868"/>
    </location>
</feature>
<accession>A0A8T8WVN7</accession>
<protein>
    <recommendedName>
        <fullName evidence="2">1-phosphatidylinositol 4-kinase</fullName>
        <ecNumber evidence="2">2.7.1.67</ecNumber>
    </recommendedName>
</protein>
<evidence type="ECO:0000256" key="4">
    <source>
        <dbReference type="ARBA" id="ARBA00022679"/>
    </source>
</evidence>
<keyword evidence="6" id="KW-0418">Kinase</keyword>
<keyword evidence="7" id="KW-0378">Hydrolase</keyword>
<dbReference type="InterPro" id="IPR038718">
    <property type="entry name" value="SNF2-like_sf"/>
</dbReference>
<dbReference type="PANTHER" id="PTHR12865">
    <property type="entry name" value="PHOSPHATIDYLINOSITOL 4-KINASE TYPE-II"/>
    <property type="match status" value="1"/>
</dbReference>
<name>A0A8T8WVN7_ASPJA</name>
<dbReference type="PANTHER" id="PTHR12865:SF1">
    <property type="entry name" value="PHOSPHATIDYLINOSITOL 4-KINASE TYPE 2"/>
    <property type="match status" value="1"/>
</dbReference>
<dbReference type="Gene3D" id="3.40.50.300">
    <property type="entry name" value="P-loop containing nucleotide triphosphate hydrolases"/>
    <property type="match status" value="1"/>
</dbReference>
<feature type="region of interest" description="Disordered" evidence="11">
    <location>
        <begin position="1"/>
        <end position="78"/>
    </location>
</feature>
<dbReference type="GeneID" id="37180399"/>
<evidence type="ECO:0000256" key="6">
    <source>
        <dbReference type="ARBA" id="ARBA00022777"/>
    </source>
</evidence>
<dbReference type="InterPro" id="IPR014001">
    <property type="entry name" value="Helicase_ATP-bd"/>
</dbReference>
<evidence type="ECO:0000256" key="10">
    <source>
        <dbReference type="SAM" id="Coils"/>
    </source>
</evidence>
<dbReference type="Gene3D" id="3.40.50.10810">
    <property type="entry name" value="Tandem AAA-ATPase domain"/>
    <property type="match status" value="1"/>
</dbReference>
<evidence type="ECO:0000256" key="1">
    <source>
        <dbReference type="ARBA" id="ARBA00004236"/>
    </source>
</evidence>
<keyword evidence="4" id="KW-0808">Transferase</keyword>
<evidence type="ECO:0000256" key="2">
    <source>
        <dbReference type="ARBA" id="ARBA00012169"/>
    </source>
</evidence>
<feature type="compositionally biased region" description="Polar residues" evidence="11">
    <location>
        <begin position="826"/>
        <end position="842"/>
    </location>
</feature>
<dbReference type="GO" id="GO:0046854">
    <property type="term" value="P:phosphatidylinositol phosphate biosynthetic process"/>
    <property type="evidence" value="ECO:0007669"/>
    <property type="project" value="TreeGrafter"/>
</dbReference>
<feature type="region of interest" description="Disordered" evidence="11">
    <location>
        <begin position="414"/>
        <end position="452"/>
    </location>
</feature>
<dbReference type="RefSeq" id="XP_025525777.1">
    <property type="nucleotide sequence ID" value="XM_025676706.1"/>
</dbReference>
<feature type="region of interest" description="Disordered" evidence="11">
    <location>
        <begin position="311"/>
        <end position="364"/>
    </location>
</feature>
<dbReference type="Proteomes" id="UP000249497">
    <property type="component" value="Unassembled WGS sequence"/>
</dbReference>
<evidence type="ECO:0000256" key="7">
    <source>
        <dbReference type="ARBA" id="ARBA00022801"/>
    </source>
</evidence>